<feature type="transmembrane region" description="Helical" evidence="1">
    <location>
        <begin position="92"/>
        <end position="113"/>
    </location>
</feature>
<proteinExistence type="predicted"/>
<gene>
    <name evidence="2" type="ORF">AXF42_Ash013768</name>
</gene>
<protein>
    <submittedName>
        <fullName evidence="2">Uncharacterized protein</fullName>
    </submittedName>
</protein>
<accession>A0A2I0A4V0</accession>
<sequence length="136" mass="14948">MVVGTGKVERLLPAAAGDASRWPELQLVGDLLEEVLQSYRVSVAMLLHPCSCMKAGERRFIAALMGPGPLMLRKSGDERPERTAEINRAMDLSIATLMMLTSVLVQAIIYSIAVLGRGVMPCTDKETRKIVEEYKD</sequence>
<evidence type="ECO:0000313" key="2">
    <source>
        <dbReference type="EMBL" id="PKA50553.1"/>
    </source>
</evidence>
<dbReference type="Proteomes" id="UP000236161">
    <property type="component" value="Unassembled WGS sequence"/>
</dbReference>
<evidence type="ECO:0000256" key="1">
    <source>
        <dbReference type="SAM" id="Phobius"/>
    </source>
</evidence>
<dbReference type="EMBL" id="KZ452023">
    <property type="protein sequence ID" value="PKA50553.1"/>
    <property type="molecule type" value="Genomic_DNA"/>
</dbReference>
<organism evidence="2 3">
    <name type="scientific">Apostasia shenzhenica</name>
    <dbReference type="NCBI Taxonomy" id="1088818"/>
    <lineage>
        <taxon>Eukaryota</taxon>
        <taxon>Viridiplantae</taxon>
        <taxon>Streptophyta</taxon>
        <taxon>Embryophyta</taxon>
        <taxon>Tracheophyta</taxon>
        <taxon>Spermatophyta</taxon>
        <taxon>Magnoliopsida</taxon>
        <taxon>Liliopsida</taxon>
        <taxon>Asparagales</taxon>
        <taxon>Orchidaceae</taxon>
        <taxon>Apostasioideae</taxon>
        <taxon>Apostasia</taxon>
    </lineage>
</organism>
<keyword evidence="1" id="KW-1133">Transmembrane helix</keyword>
<name>A0A2I0A4V0_9ASPA</name>
<keyword evidence="3" id="KW-1185">Reference proteome</keyword>
<evidence type="ECO:0000313" key="3">
    <source>
        <dbReference type="Proteomes" id="UP000236161"/>
    </source>
</evidence>
<keyword evidence="1" id="KW-0812">Transmembrane</keyword>
<keyword evidence="1" id="KW-0472">Membrane</keyword>
<reference evidence="2 3" key="1">
    <citation type="journal article" date="2017" name="Nature">
        <title>The Apostasia genome and the evolution of orchids.</title>
        <authorList>
            <person name="Zhang G.Q."/>
            <person name="Liu K.W."/>
            <person name="Li Z."/>
            <person name="Lohaus R."/>
            <person name="Hsiao Y.Y."/>
            <person name="Niu S.C."/>
            <person name="Wang J.Y."/>
            <person name="Lin Y.C."/>
            <person name="Xu Q."/>
            <person name="Chen L.J."/>
            <person name="Yoshida K."/>
            <person name="Fujiwara S."/>
            <person name="Wang Z.W."/>
            <person name="Zhang Y.Q."/>
            <person name="Mitsuda N."/>
            <person name="Wang M."/>
            <person name="Liu G.H."/>
            <person name="Pecoraro L."/>
            <person name="Huang H.X."/>
            <person name="Xiao X.J."/>
            <person name="Lin M."/>
            <person name="Wu X.Y."/>
            <person name="Wu W.L."/>
            <person name="Chen Y.Y."/>
            <person name="Chang S.B."/>
            <person name="Sakamoto S."/>
            <person name="Ohme-Takagi M."/>
            <person name="Yagi M."/>
            <person name="Zeng S.J."/>
            <person name="Shen C.Y."/>
            <person name="Yeh C.M."/>
            <person name="Luo Y.B."/>
            <person name="Tsai W.C."/>
            <person name="Van de Peer Y."/>
            <person name="Liu Z.J."/>
        </authorList>
    </citation>
    <scope>NUCLEOTIDE SEQUENCE [LARGE SCALE GENOMIC DNA]</scope>
    <source>
        <strain evidence="3">cv. Shenzhen</strain>
        <tissue evidence="2">Stem</tissue>
    </source>
</reference>
<dbReference type="AlphaFoldDB" id="A0A2I0A4V0"/>